<evidence type="ECO:0000256" key="1">
    <source>
        <dbReference type="SAM" id="Phobius"/>
    </source>
</evidence>
<reference evidence="2" key="1">
    <citation type="submission" date="2023-08" db="EMBL/GenBank/DDBJ databases">
        <title>Emergence of clinically-relevant ST2 carbapenem-resistant Acinetobacter baumannii strains in hospital sewages in Zhejiang, East of China.</title>
        <authorList>
            <person name="Kaichao C."/>
            <person name="Zhang R."/>
        </authorList>
    </citation>
    <scope>NUCLEOTIDE SEQUENCE</scope>
    <source>
        <strain evidence="2">M-RB-37</strain>
    </source>
</reference>
<comment type="caution">
    <text evidence="2">The sequence shown here is derived from an EMBL/GenBank/DDBJ whole genome shotgun (WGS) entry which is preliminary data.</text>
</comment>
<evidence type="ECO:0000313" key="2">
    <source>
        <dbReference type="EMBL" id="MDQ8935413.1"/>
    </source>
</evidence>
<evidence type="ECO:0000313" key="3">
    <source>
        <dbReference type="Proteomes" id="UP001243844"/>
    </source>
</evidence>
<dbReference type="InterPro" id="IPR017853">
    <property type="entry name" value="GH"/>
</dbReference>
<sequence length="254" mass="29879">MRKFTQLIVHSQSLGAICTSLIFIFILCFWSHIALSKPVRIDANQYHSFWIWGDIRSAPYLSQAKTLYILQGDFAYQKRQQKVIFQPQGIAAKTLPQQKIWLVFRNHDLNWSNEHFQLIIRRLNTWRNHSNQVVGVQIDFDSKTQALYQYALFLKTLRQHLPNDYQISITGLMDWTNVQDAATLSLLKENVNELVIQSYQGRHTVDNYQSYVKRIEAMKIPYKIGLVQHGQWDDTLHFDSDPNFKGYVVFLLKN</sequence>
<accession>A0AAW8J7I9</accession>
<dbReference type="Proteomes" id="UP001243844">
    <property type="component" value="Unassembled WGS sequence"/>
</dbReference>
<gene>
    <name evidence="2" type="ORF">RFH47_06700</name>
</gene>
<protein>
    <submittedName>
        <fullName evidence="2">DUF3142 domain-containing protein</fullName>
    </submittedName>
</protein>
<organism evidence="2 3">
    <name type="scientific">Acinetobacter rudis</name>
    <dbReference type="NCBI Taxonomy" id="632955"/>
    <lineage>
        <taxon>Bacteria</taxon>
        <taxon>Pseudomonadati</taxon>
        <taxon>Pseudomonadota</taxon>
        <taxon>Gammaproteobacteria</taxon>
        <taxon>Moraxellales</taxon>
        <taxon>Moraxellaceae</taxon>
        <taxon>Acinetobacter</taxon>
    </lineage>
</organism>
<dbReference type="AlphaFoldDB" id="A0AAW8J7I9"/>
<proteinExistence type="predicted"/>
<dbReference type="Pfam" id="PF11340">
    <property type="entry name" value="DUF3142"/>
    <property type="match status" value="1"/>
</dbReference>
<feature type="transmembrane region" description="Helical" evidence="1">
    <location>
        <begin position="12"/>
        <end position="33"/>
    </location>
</feature>
<name>A0AAW8J7I9_9GAMM</name>
<dbReference type="InterPro" id="IPR021488">
    <property type="entry name" value="DUF3142"/>
</dbReference>
<keyword evidence="1" id="KW-1133">Transmembrane helix</keyword>
<dbReference type="EMBL" id="JAVIDL010000009">
    <property type="protein sequence ID" value="MDQ8935413.1"/>
    <property type="molecule type" value="Genomic_DNA"/>
</dbReference>
<keyword evidence="1" id="KW-0812">Transmembrane</keyword>
<dbReference type="SUPFAM" id="SSF51445">
    <property type="entry name" value="(Trans)glycosidases"/>
    <property type="match status" value="1"/>
</dbReference>
<dbReference type="RefSeq" id="WP_308981231.1">
    <property type="nucleotide sequence ID" value="NZ_JAVIDL010000009.1"/>
</dbReference>
<keyword evidence="1" id="KW-0472">Membrane</keyword>